<evidence type="ECO:0000256" key="1">
    <source>
        <dbReference type="ARBA" id="ARBA00002841"/>
    </source>
</evidence>
<dbReference type="SUPFAM" id="SSF53850">
    <property type="entry name" value="Periplasmic binding protein-like II"/>
    <property type="match status" value="1"/>
</dbReference>
<sequence length="387" mass="42764">MKNILMIATILMIIVAATIVALPLAFISVLFITPNMYYIVPLLIAIYVILVILILFKTIGWTKYPNGKKAFYGVAALIAVMALSFSASGIYKQNLDRLEDTEVNLQQYSPFASGTKAMKLDEPATLKLESDLPVIDGATALYPMYAGFAQAVYPEKEYNLYNSEVMSNMTNVAYEKLIDGEVDIIFVASPSSTQLASAERAGKELTLTPIGKEAFVFFINAKNPVKTLTMNEIKGIYSGEITNWKDVGGKKKAIRAFQRPQDSGSQTALQNLMGDVSIMDPPVENVIDLMGGIIDEVSDYTNYSNALGFTFRYYSTEMVTNDKIRLLQIEGIEPSSETIQSEDYPLTADIYAVTAGSDNPHIEKFIDWILSDQGQAIIEKTGYVTNR</sequence>
<keyword evidence="5" id="KW-0813">Transport</keyword>
<dbReference type="PANTHER" id="PTHR30570:SF1">
    <property type="entry name" value="PHOSPHATE-BINDING PROTEIN PSTS"/>
    <property type="match status" value="1"/>
</dbReference>
<keyword evidence="8" id="KW-0449">Lipoprotein</keyword>
<accession>A0ABV2KBF7</accession>
<comment type="caution">
    <text evidence="11">The sequence shown here is derived from an EMBL/GenBank/DDBJ whole genome shotgun (WGS) entry which is preliminary data.</text>
</comment>
<dbReference type="Pfam" id="PF12849">
    <property type="entry name" value="PBP_like_2"/>
    <property type="match status" value="1"/>
</dbReference>
<organism evidence="11 12">
    <name type="scientific">Sporosarcina psychrophila</name>
    <name type="common">Bacillus psychrophilus</name>
    <dbReference type="NCBI Taxonomy" id="1476"/>
    <lineage>
        <taxon>Bacteria</taxon>
        <taxon>Bacillati</taxon>
        <taxon>Bacillota</taxon>
        <taxon>Bacilli</taxon>
        <taxon>Bacillales</taxon>
        <taxon>Caryophanaceae</taxon>
        <taxon>Sporosarcina</taxon>
    </lineage>
</organism>
<evidence type="ECO:0000313" key="12">
    <source>
        <dbReference type="Proteomes" id="UP001549104"/>
    </source>
</evidence>
<evidence type="ECO:0000256" key="3">
    <source>
        <dbReference type="ARBA" id="ARBA00008725"/>
    </source>
</evidence>
<dbReference type="Proteomes" id="UP001549104">
    <property type="component" value="Unassembled WGS sequence"/>
</dbReference>
<protein>
    <submittedName>
        <fullName evidence="11">Phosphate transport system substrate-binding protein</fullName>
    </submittedName>
</protein>
<keyword evidence="5" id="KW-0592">Phosphate transport</keyword>
<keyword evidence="6" id="KW-0732">Signal</keyword>
<keyword evidence="12" id="KW-1185">Reference proteome</keyword>
<evidence type="ECO:0000256" key="9">
    <source>
        <dbReference type="SAM" id="Phobius"/>
    </source>
</evidence>
<comment type="subunit">
    <text evidence="4">The complex is composed of two ATP-binding proteins (PstB), two transmembrane proteins (PstC and PstA) and a solute-binding protein (PstS).</text>
</comment>
<name>A0ABV2KBF7_SPOPS</name>
<reference evidence="11 12" key="1">
    <citation type="submission" date="2024-06" db="EMBL/GenBank/DDBJ databases">
        <title>Sorghum-associated microbial communities from plants grown in Nebraska, USA.</title>
        <authorList>
            <person name="Schachtman D."/>
        </authorList>
    </citation>
    <scope>NUCLEOTIDE SEQUENCE [LARGE SCALE GENOMIC DNA]</scope>
    <source>
        <strain evidence="11 12">1288</strain>
    </source>
</reference>
<comment type="function">
    <text evidence="1">Part of the ABC transporter complex PstSACB involved in phosphate import.</text>
</comment>
<evidence type="ECO:0000256" key="4">
    <source>
        <dbReference type="ARBA" id="ARBA00011529"/>
    </source>
</evidence>
<evidence type="ECO:0000313" key="11">
    <source>
        <dbReference type="EMBL" id="MET3657353.1"/>
    </source>
</evidence>
<feature type="transmembrane region" description="Helical" evidence="9">
    <location>
        <begin position="71"/>
        <end position="91"/>
    </location>
</feature>
<dbReference type="PANTHER" id="PTHR30570">
    <property type="entry name" value="PERIPLASMIC PHOSPHATE BINDING COMPONENT OF PHOSPHATE ABC TRANSPORTER"/>
    <property type="match status" value="1"/>
</dbReference>
<keyword evidence="9" id="KW-1133">Transmembrane helix</keyword>
<feature type="domain" description="PBP" evidence="10">
    <location>
        <begin position="135"/>
        <end position="372"/>
    </location>
</feature>
<feature type="transmembrane region" description="Helical" evidence="9">
    <location>
        <begin position="7"/>
        <end position="32"/>
    </location>
</feature>
<keyword evidence="9" id="KW-0812">Transmembrane</keyword>
<keyword evidence="7" id="KW-0564">Palmitate</keyword>
<evidence type="ECO:0000256" key="6">
    <source>
        <dbReference type="ARBA" id="ARBA00022729"/>
    </source>
</evidence>
<keyword evidence="9" id="KW-0472">Membrane</keyword>
<proteinExistence type="inferred from homology"/>
<dbReference type="InterPro" id="IPR050811">
    <property type="entry name" value="Phosphate_ABC_transporter"/>
</dbReference>
<comment type="subcellular location">
    <subcellularLocation>
        <location evidence="2">Cell membrane</location>
        <topology evidence="2">Lipid-anchor</topology>
    </subcellularLocation>
</comment>
<comment type="similarity">
    <text evidence="3">Belongs to the PstS family.</text>
</comment>
<evidence type="ECO:0000256" key="7">
    <source>
        <dbReference type="ARBA" id="ARBA00023139"/>
    </source>
</evidence>
<evidence type="ECO:0000259" key="10">
    <source>
        <dbReference type="Pfam" id="PF12849"/>
    </source>
</evidence>
<gene>
    <name evidence="11" type="ORF">ABIC55_002440</name>
</gene>
<dbReference type="Gene3D" id="3.40.190.10">
    <property type="entry name" value="Periplasmic binding protein-like II"/>
    <property type="match status" value="2"/>
</dbReference>
<feature type="transmembrane region" description="Helical" evidence="9">
    <location>
        <begin position="38"/>
        <end position="59"/>
    </location>
</feature>
<evidence type="ECO:0000256" key="2">
    <source>
        <dbReference type="ARBA" id="ARBA00004193"/>
    </source>
</evidence>
<evidence type="ECO:0000256" key="8">
    <source>
        <dbReference type="ARBA" id="ARBA00023288"/>
    </source>
</evidence>
<dbReference type="InterPro" id="IPR024370">
    <property type="entry name" value="PBP_domain"/>
</dbReference>
<dbReference type="RefSeq" id="WP_354313286.1">
    <property type="nucleotide sequence ID" value="NZ_JBEPME010000003.1"/>
</dbReference>
<evidence type="ECO:0000256" key="5">
    <source>
        <dbReference type="ARBA" id="ARBA00022592"/>
    </source>
</evidence>
<dbReference type="EMBL" id="JBEPME010000003">
    <property type="protein sequence ID" value="MET3657353.1"/>
    <property type="molecule type" value="Genomic_DNA"/>
</dbReference>